<sequence length="340" mass="37736">MCRVETDRDEIDEILYRRHTGSQGGVGQSTWDDRQKATFVNRTGKGGKLNVADEIETRLKAAGLLPKKGRIPRSNLNRLLSGEAFRNRVGISTAKGRFEFIRTEEASLKALARIADDLAHRRKTLDDVWDVDKKSEYLNELDTEGVLPTAADLLTSGPLKSAKAVKTVGPATVPLASSAPGNVVSLGASRSSKPPRRTKLILHHDYGIAWTGRLQRQRSIWEELQFKLDLNEHPNAIAVLCRVLLELSVDNYIKQTKLTTAAENDALVKKLVACAEDLNTRGKVDKRYVEVVRKARTMDAIVSVDTLNKYVHSSNLAPTGEHLCALWDTFSELVVNCLNE</sequence>
<organism evidence="1 2">
    <name type="scientific">Rhizobium johnstonii (strain DSM 114642 / LMG 32736 / 3841)</name>
    <name type="common">Rhizobium leguminosarum bv. viciae</name>
    <dbReference type="NCBI Taxonomy" id="216596"/>
    <lineage>
        <taxon>Bacteria</taxon>
        <taxon>Pseudomonadati</taxon>
        <taxon>Pseudomonadota</taxon>
        <taxon>Alphaproteobacteria</taxon>
        <taxon>Hyphomicrobiales</taxon>
        <taxon>Rhizobiaceae</taxon>
        <taxon>Rhizobium/Agrobacterium group</taxon>
        <taxon>Rhizobium</taxon>
        <taxon>Rhizobium johnstonii</taxon>
    </lineage>
</organism>
<name>Q1MHX7_RHIJ3</name>
<dbReference type="EnsemblBacteria" id="CAK07433">
    <property type="protein sequence ID" value="CAK07433"/>
    <property type="gene ID" value="RL1940"/>
</dbReference>
<dbReference type="AlphaFoldDB" id="Q1MHX7"/>
<keyword evidence="2" id="KW-1185">Reference proteome</keyword>
<proteinExistence type="predicted"/>
<evidence type="ECO:0000313" key="1">
    <source>
        <dbReference type="EMBL" id="CAK07433.1"/>
    </source>
</evidence>
<dbReference type="KEGG" id="rle:RL1940"/>
<reference evidence="1 2" key="1">
    <citation type="journal article" date="2006" name="Genome Biol.">
        <title>The genome of Rhizobium leguminosarum has recognizable core and accessory components.</title>
        <authorList>
            <person name="Young J.W."/>
            <person name="Crossman L.C."/>
            <person name="Johnston A.W.B."/>
            <person name="Thomson N.R."/>
            <person name="Ghazoui Z.F."/>
            <person name="Hull K.H."/>
            <person name="Wexler M."/>
            <person name="Curson A.R.J."/>
            <person name="Todd J.D."/>
            <person name="Poole P.S."/>
            <person name="Mauchline T.H."/>
            <person name="East A.K."/>
            <person name="Quail M.A."/>
            <person name="Churcher C."/>
            <person name="Arrowsmith C."/>
            <person name="Cherevach A."/>
            <person name="Chillingworth T."/>
            <person name="Clarke K."/>
            <person name="Cronin A."/>
            <person name="Davis P."/>
            <person name="Fraser A."/>
            <person name="Hance Z."/>
            <person name="Hauser H."/>
            <person name="Jagels K."/>
            <person name="Moule S."/>
            <person name="Mungall K."/>
            <person name="Norbertczak H."/>
            <person name="Rabbinowitsch E."/>
            <person name="Sanders M."/>
            <person name="Simmonds M."/>
            <person name="Whitehead S."/>
            <person name="Parkhill J."/>
        </authorList>
    </citation>
    <scope>NUCLEOTIDE SEQUENCE [LARGE SCALE GENOMIC DNA]</scope>
    <source>
        <strain evidence="2">DSM 114642 / LMG 32736 / 3841</strain>
    </source>
</reference>
<dbReference type="EMBL" id="AM236080">
    <property type="protein sequence ID" value="CAK07433.1"/>
    <property type="molecule type" value="Genomic_DNA"/>
</dbReference>
<accession>Q1MHX7</accession>
<dbReference type="HOGENOM" id="CLU_047523_1_0_5"/>
<dbReference type="Proteomes" id="UP000006575">
    <property type="component" value="Chromosome"/>
</dbReference>
<dbReference type="eggNOG" id="COG1475">
    <property type="taxonomic scope" value="Bacteria"/>
</dbReference>
<gene>
    <name evidence="1" type="ordered locus">RL1940</name>
</gene>
<protein>
    <submittedName>
        <fullName evidence="1">Uncharacterized protein</fullName>
    </submittedName>
</protein>
<evidence type="ECO:0000313" key="2">
    <source>
        <dbReference type="Proteomes" id="UP000006575"/>
    </source>
</evidence>